<dbReference type="GO" id="GO:0016788">
    <property type="term" value="F:hydrolase activity, acting on ester bonds"/>
    <property type="evidence" value="ECO:0007669"/>
    <property type="project" value="InterPro"/>
</dbReference>
<evidence type="ECO:0008006" key="5">
    <source>
        <dbReference type="Google" id="ProtNLM"/>
    </source>
</evidence>
<proteinExistence type="predicted"/>
<dbReference type="AlphaFoldDB" id="A0AAD5XIA9"/>
<keyword evidence="1" id="KW-0378">Hydrolase</keyword>
<accession>A0AAD5XIA9</accession>
<dbReference type="InterPro" id="IPR017850">
    <property type="entry name" value="Alkaline_phosphatase_core_sf"/>
</dbReference>
<dbReference type="Gene3D" id="3.40.720.10">
    <property type="entry name" value="Alkaline Phosphatase, subunit A"/>
    <property type="match status" value="1"/>
</dbReference>
<feature type="region of interest" description="Disordered" evidence="2">
    <location>
        <begin position="1"/>
        <end position="29"/>
    </location>
</feature>
<keyword evidence="4" id="KW-1185">Reference proteome</keyword>
<reference evidence="3" key="1">
    <citation type="submission" date="2020-05" db="EMBL/GenBank/DDBJ databases">
        <title>Phylogenomic resolution of chytrid fungi.</title>
        <authorList>
            <person name="Stajich J.E."/>
            <person name="Amses K."/>
            <person name="Simmons R."/>
            <person name="Seto K."/>
            <person name="Myers J."/>
            <person name="Bonds A."/>
            <person name="Quandt C.A."/>
            <person name="Barry K."/>
            <person name="Liu P."/>
            <person name="Grigoriev I."/>
            <person name="Longcore J.E."/>
            <person name="James T.Y."/>
        </authorList>
    </citation>
    <scope>NUCLEOTIDE SEQUENCE</scope>
    <source>
        <strain evidence="3">JEL0513</strain>
    </source>
</reference>
<gene>
    <name evidence="3" type="ORF">HK100_007044</name>
</gene>
<dbReference type="Pfam" id="PF04185">
    <property type="entry name" value="Phosphoesterase"/>
    <property type="match status" value="1"/>
</dbReference>
<dbReference type="GO" id="GO:0009395">
    <property type="term" value="P:phospholipid catabolic process"/>
    <property type="evidence" value="ECO:0007669"/>
    <property type="project" value="TreeGrafter"/>
</dbReference>
<evidence type="ECO:0000256" key="1">
    <source>
        <dbReference type="ARBA" id="ARBA00022801"/>
    </source>
</evidence>
<dbReference type="PANTHER" id="PTHR31956">
    <property type="entry name" value="NON-SPECIFIC PHOSPHOLIPASE C4-RELATED"/>
    <property type="match status" value="1"/>
</dbReference>
<evidence type="ECO:0000256" key="2">
    <source>
        <dbReference type="SAM" id="MobiDB-lite"/>
    </source>
</evidence>
<dbReference type="InterPro" id="IPR007312">
    <property type="entry name" value="Phosphoesterase"/>
</dbReference>
<evidence type="ECO:0000313" key="4">
    <source>
        <dbReference type="Proteomes" id="UP001211907"/>
    </source>
</evidence>
<comment type="caution">
    <text evidence="3">The sequence shown here is derived from an EMBL/GenBank/DDBJ whole genome shotgun (WGS) entry which is preliminary data.</text>
</comment>
<feature type="region of interest" description="Disordered" evidence="2">
    <location>
        <begin position="259"/>
        <end position="286"/>
    </location>
</feature>
<name>A0AAD5XIA9_9FUNG</name>
<dbReference type="EMBL" id="JADGJH010000033">
    <property type="protein sequence ID" value="KAJ3141414.1"/>
    <property type="molecule type" value="Genomic_DNA"/>
</dbReference>
<sequence length="365" mass="40624">MPPTKTGFEATTTEALEEEKPPMQLANPPTTITAKRKQIINLENVDYTDAITTQPFSTLNFAPHNATLLTNYRALAHPSQPNYIAQVVGDTILNSDEISTIAASCIVDLLEKKGISWASYNEEYPDNWIGEKPFLKEYSPNGKYVRRHTPLVSIASVQNSPERAKKIKSGEAFQKDLEAGNLPQYIYYTPNQDNNAHDTNIAYAGHYITEFLIPLLTHPHFTSRKSLFVLTFDETAFWVGKNRIATWLLGNSVKSYRGGPPSESFDTPLLQPRHRQSTASADDSFLGELLPPTAGEVTAKDSGTTQLVSLLASVFTKPSAEKGYIDKTKFDHYSILKTVEENWDLGNLGRKDISAVSFEPVLRPI</sequence>
<evidence type="ECO:0000313" key="3">
    <source>
        <dbReference type="EMBL" id="KAJ3141414.1"/>
    </source>
</evidence>
<dbReference type="PANTHER" id="PTHR31956:SF8">
    <property type="entry name" value="ACID PHOSPHATASE PHOA (AFU_ORTHOLOGUE AFUA_1G03570)"/>
    <property type="match status" value="1"/>
</dbReference>
<organism evidence="3 4">
    <name type="scientific">Physocladia obscura</name>
    <dbReference type="NCBI Taxonomy" id="109957"/>
    <lineage>
        <taxon>Eukaryota</taxon>
        <taxon>Fungi</taxon>
        <taxon>Fungi incertae sedis</taxon>
        <taxon>Chytridiomycota</taxon>
        <taxon>Chytridiomycota incertae sedis</taxon>
        <taxon>Chytridiomycetes</taxon>
        <taxon>Chytridiales</taxon>
        <taxon>Chytriomycetaceae</taxon>
        <taxon>Physocladia</taxon>
    </lineage>
</organism>
<dbReference type="Proteomes" id="UP001211907">
    <property type="component" value="Unassembled WGS sequence"/>
</dbReference>
<protein>
    <recommendedName>
        <fullName evidence="5">Acid phosphatase</fullName>
    </recommendedName>
</protein>